<accession>A0A9X1NGH9</accession>
<dbReference type="SUPFAM" id="SSF56519">
    <property type="entry name" value="Penicillin binding protein dimerisation domain"/>
    <property type="match status" value="1"/>
</dbReference>
<dbReference type="InterPro" id="IPR036138">
    <property type="entry name" value="PBP_dimer_sf"/>
</dbReference>
<evidence type="ECO:0000259" key="2">
    <source>
        <dbReference type="Pfam" id="PF21922"/>
    </source>
</evidence>
<evidence type="ECO:0000313" key="3">
    <source>
        <dbReference type="EMBL" id="MCD5314687.1"/>
    </source>
</evidence>
<feature type="domain" description="Penicillin binding protein A dimerisation" evidence="2">
    <location>
        <begin position="52"/>
        <end position="135"/>
    </location>
</feature>
<proteinExistence type="predicted"/>
<dbReference type="Proteomes" id="UP001138997">
    <property type="component" value="Unassembled WGS sequence"/>
</dbReference>
<dbReference type="GO" id="GO:0071972">
    <property type="term" value="F:peptidoglycan L,D-transpeptidase activity"/>
    <property type="evidence" value="ECO:0007669"/>
    <property type="project" value="TreeGrafter"/>
</dbReference>
<dbReference type="Pfam" id="PF21922">
    <property type="entry name" value="PBP_dimer_2"/>
    <property type="match status" value="1"/>
</dbReference>
<dbReference type="GO" id="GO:0071555">
    <property type="term" value="P:cell wall organization"/>
    <property type="evidence" value="ECO:0007669"/>
    <property type="project" value="TreeGrafter"/>
</dbReference>
<evidence type="ECO:0000259" key="1">
    <source>
        <dbReference type="Pfam" id="PF00905"/>
    </source>
</evidence>
<dbReference type="InterPro" id="IPR054120">
    <property type="entry name" value="PBPA_dimer"/>
</dbReference>
<dbReference type="Gene3D" id="3.40.710.10">
    <property type="entry name" value="DD-peptidase/beta-lactamase superfamily"/>
    <property type="match status" value="1"/>
</dbReference>
<dbReference type="AlphaFoldDB" id="A0A9X1NGH9"/>
<evidence type="ECO:0000313" key="4">
    <source>
        <dbReference type="Proteomes" id="UP001138997"/>
    </source>
</evidence>
<dbReference type="Gene3D" id="3.90.1310.10">
    <property type="entry name" value="Penicillin-binding protein 2a (Domain 2)"/>
    <property type="match status" value="1"/>
</dbReference>
<organism evidence="3 4">
    <name type="scientific">Kineosporia babensis</name>
    <dbReference type="NCBI Taxonomy" id="499548"/>
    <lineage>
        <taxon>Bacteria</taxon>
        <taxon>Bacillati</taxon>
        <taxon>Actinomycetota</taxon>
        <taxon>Actinomycetes</taxon>
        <taxon>Kineosporiales</taxon>
        <taxon>Kineosporiaceae</taxon>
        <taxon>Kineosporia</taxon>
    </lineage>
</organism>
<dbReference type="Pfam" id="PF00905">
    <property type="entry name" value="Transpeptidase"/>
    <property type="match status" value="1"/>
</dbReference>
<gene>
    <name evidence="3" type="ORF">LR394_27660</name>
</gene>
<dbReference type="EMBL" id="JAJOMB010000017">
    <property type="protein sequence ID" value="MCD5314687.1"/>
    <property type="molecule type" value="Genomic_DNA"/>
</dbReference>
<sequence length="485" mass="51272">MNSPIRRLAAVITLLFASLFISVTYIQVVAAKELEDHPRNLRTIAKERSRERGQILAGTKVIANSKAVEDSAYPFLREYPNGQMYAPVTGYYALLSGTYGLENAENSYLSGTADELFLRSLTTMLTGEQPKGASVETTIVPAAQKAAWDALGDQRGAAVALDPKTGDILAMVSKPSYNPNKLSTHDTTASRDERARLNADELEPLINRSIAQLYPPGSTFKIVTAAAALSNGDYAPDSENNIDGSTTITLPQTTATISNSGMHACGDGSPTLLEAFADSCNTTFARMAMDLGQDIMQEQAAKFGFGQELTVPQTVAKSSFAEGELNEPQLAQSGIGQYEVRTTPLQVAMLSAGVANDGVVMRPNLVKRIFSADGKTVSERSPEELSEAVTSDVADQLTEMMTATVREGTATNAQISGIEVAGKTGTAQNQPGENPHAWFTAFAPADDPQVAVAVVVERGGNAGSEASGGRVAAPIAKAVMEAVIK</sequence>
<dbReference type="GO" id="GO:0008658">
    <property type="term" value="F:penicillin binding"/>
    <property type="evidence" value="ECO:0007669"/>
    <property type="project" value="InterPro"/>
</dbReference>
<reference evidence="3" key="1">
    <citation type="submission" date="2021-11" db="EMBL/GenBank/DDBJ databases">
        <title>Streptomyces corallinus and Kineosporia corallina sp. nov., two new coral-derived marine actinobacteria.</title>
        <authorList>
            <person name="Buangrab K."/>
            <person name="Sutthacheep M."/>
            <person name="Yeemin T."/>
            <person name="Harunari E."/>
            <person name="Igarashi Y."/>
            <person name="Sripreechasak P."/>
            <person name="Kanchanasin P."/>
            <person name="Tanasupawat S."/>
            <person name="Phongsopitanun W."/>
        </authorList>
    </citation>
    <scope>NUCLEOTIDE SEQUENCE</scope>
    <source>
        <strain evidence="3">JCM 31032</strain>
    </source>
</reference>
<comment type="caution">
    <text evidence="3">The sequence shown here is derived from an EMBL/GenBank/DDBJ whole genome shotgun (WGS) entry which is preliminary data.</text>
</comment>
<feature type="domain" description="Penicillin-binding protein transpeptidase" evidence="1">
    <location>
        <begin position="156"/>
        <end position="481"/>
    </location>
</feature>
<dbReference type="PANTHER" id="PTHR30627">
    <property type="entry name" value="PEPTIDOGLYCAN D,D-TRANSPEPTIDASE"/>
    <property type="match status" value="1"/>
</dbReference>
<dbReference type="InterPro" id="IPR012338">
    <property type="entry name" value="Beta-lactam/transpept-like"/>
</dbReference>
<name>A0A9X1NGH9_9ACTN</name>
<dbReference type="InterPro" id="IPR050515">
    <property type="entry name" value="Beta-lactam/transpept"/>
</dbReference>
<dbReference type="PANTHER" id="PTHR30627:SF24">
    <property type="entry name" value="PENICILLIN-BINDING PROTEIN 4B"/>
    <property type="match status" value="1"/>
</dbReference>
<dbReference type="GO" id="GO:0005886">
    <property type="term" value="C:plasma membrane"/>
    <property type="evidence" value="ECO:0007669"/>
    <property type="project" value="TreeGrafter"/>
</dbReference>
<dbReference type="InterPro" id="IPR001460">
    <property type="entry name" value="PCN-bd_Tpept"/>
</dbReference>
<dbReference type="RefSeq" id="WP_231447429.1">
    <property type="nucleotide sequence ID" value="NZ_JAJOMB010000017.1"/>
</dbReference>
<protein>
    <submittedName>
        <fullName evidence="3">Penicillin-binding protein 2</fullName>
    </submittedName>
</protein>
<keyword evidence="4" id="KW-1185">Reference proteome</keyword>
<dbReference type="SUPFAM" id="SSF56601">
    <property type="entry name" value="beta-lactamase/transpeptidase-like"/>
    <property type="match status" value="1"/>
</dbReference>